<sequence length="412" mass="42131">MRGRTAFALLAMGGVYTAQGIVGGITLQAIPAALRAAGRPLEQIGLMSLAILPWALKFLWAPALERVRLPAGSTARRSRRIVVPGQLLMAALLLALGATERLPMPWLLGLLTMLALLAASIDVACDGYAVDQLPPARRGWGNARQVGGSYLGMFAGAGLFVLLADARGWGTAAASMAGLVVLCALPFAAAREGPRALPSSHRPSLAAAWRRVAVRQGLLMTVVFQIGSRLAYGMTGPLLVDRGVALSAIGWLNGAGGVATGLAGTALGACVVQRHGPQRALAVTVALQAVSLLAFWLAVVAGAAPDWLMAGALLKNAAAAAGFVALYAYLMGHASPLQAGVDFTLFQCADAATAAAGGLAASLLAARYGYGASFGMAAALALGACILIPRLGRRMHARTAPDDLSNSARDTV</sequence>
<dbReference type="InterPro" id="IPR011701">
    <property type="entry name" value="MFS"/>
</dbReference>
<evidence type="ECO:0008006" key="9">
    <source>
        <dbReference type="Google" id="ProtNLM"/>
    </source>
</evidence>
<feature type="transmembrane region" description="Helical" evidence="6">
    <location>
        <begin position="104"/>
        <end position="125"/>
    </location>
</feature>
<keyword evidence="8" id="KW-1185">Reference proteome</keyword>
<dbReference type="InterPro" id="IPR036259">
    <property type="entry name" value="MFS_trans_sf"/>
</dbReference>
<dbReference type="AlphaFoldDB" id="A0A261SA11"/>
<feature type="transmembrane region" description="Helical" evidence="6">
    <location>
        <begin position="212"/>
        <end position="232"/>
    </location>
</feature>
<dbReference type="EMBL" id="NEVM01000002">
    <property type="protein sequence ID" value="OZI34229.1"/>
    <property type="molecule type" value="Genomic_DNA"/>
</dbReference>
<feature type="transmembrane region" description="Helical" evidence="6">
    <location>
        <begin position="343"/>
        <end position="364"/>
    </location>
</feature>
<organism evidence="7 8">
    <name type="scientific">Bordetella genomosp. 10</name>
    <dbReference type="NCBI Taxonomy" id="1416804"/>
    <lineage>
        <taxon>Bacteria</taxon>
        <taxon>Pseudomonadati</taxon>
        <taxon>Pseudomonadota</taxon>
        <taxon>Betaproteobacteria</taxon>
        <taxon>Burkholderiales</taxon>
        <taxon>Alcaligenaceae</taxon>
        <taxon>Bordetella</taxon>
    </lineage>
</organism>
<keyword evidence="5 6" id="KW-0472">Membrane</keyword>
<feature type="transmembrane region" description="Helical" evidence="6">
    <location>
        <begin position="244"/>
        <end position="268"/>
    </location>
</feature>
<dbReference type="PANTHER" id="PTHR12778:SF10">
    <property type="entry name" value="MAJOR FACILITATOR SUPERFAMILY DOMAIN-CONTAINING PROTEIN 3"/>
    <property type="match status" value="1"/>
</dbReference>
<dbReference type="GO" id="GO:0016020">
    <property type="term" value="C:membrane"/>
    <property type="evidence" value="ECO:0007669"/>
    <property type="project" value="UniProtKB-SubCell"/>
</dbReference>
<gene>
    <name evidence="7" type="ORF">CAL29_11840</name>
</gene>
<dbReference type="PANTHER" id="PTHR12778">
    <property type="entry name" value="SOLUTE CARRIER FAMILY 33 ACETYL-COA TRANSPORTER -RELATED"/>
    <property type="match status" value="1"/>
</dbReference>
<evidence type="ECO:0000256" key="1">
    <source>
        <dbReference type="ARBA" id="ARBA00004141"/>
    </source>
</evidence>
<feature type="transmembrane region" description="Helical" evidence="6">
    <location>
        <begin position="146"/>
        <end position="163"/>
    </location>
</feature>
<evidence type="ECO:0000313" key="8">
    <source>
        <dbReference type="Proteomes" id="UP000216020"/>
    </source>
</evidence>
<dbReference type="InterPro" id="IPR004752">
    <property type="entry name" value="AmpG_permease/AT-1"/>
</dbReference>
<feature type="transmembrane region" description="Helical" evidence="6">
    <location>
        <begin position="44"/>
        <end position="60"/>
    </location>
</feature>
<evidence type="ECO:0000256" key="3">
    <source>
        <dbReference type="ARBA" id="ARBA00022692"/>
    </source>
</evidence>
<dbReference type="Pfam" id="PF07690">
    <property type="entry name" value="MFS_1"/>
    <property type="match status" value="1"/>
</dbReference>
<evidence type="ECO:0000256" key="5">
    <source>
        <dbReference type="ARBA" id="ARBA00023136"/>
    </source>
</evidence>
<keyword evidence="4 6" id="KW-1133">Transmembrane helix</keyword>
<keyword evidence="2" id="KW-0813">Transport</keyword>
<evidence type="ECO:0000313" key="7">
    <source>
        <dbReference type="EMBL" id="OZI34229.1"/>
    </source>
</evidence>
<evidence type="ECO:0000256" key="4">
    <source>
        <dbReference type="ARBA" id="ARBA00022989"/>
    </source>
</evidence>
<proteinExistence type="predicted"/>
<feature type="transmembrane region" description="Helical" evidence="6">
    <location>
        <begin position="280"/>
        <end position="301"/>
    </location>
</feature>
<accession>A0A261SA11</accession>
<evidence type="ECO:0000256" key="2">
    <source>
        <dbReference type="ARBA" id="ARBA00022448"/>
    </source>
</evidence>
<dbReference type="Proteomes" id="UP000216020">
    <property type="component" value="Unassembled WGS sequence"/>
</dbReference>
<dbReference type="GO" id="GO:0022857">
    <property type="term" value="F:transmembrane transporter activity"/>
    <property type="evidence" value="ECO:0007669"/>
    <property type="project" value="InterPro"/>
</dbReference>
<reference evidence="8" key="1">
    <citation type="submission" date="2017-05" db="EMBL/GenBank/DDBJ databases">
        <title>Complete and WGS of Bordetella genogroups.</title>
        <authorList>
            <person name="Spilker T."/>
            <person name="Lipuma J."/>
        </authorList>
    </citation>
    <scope>NUCLEOTIDE SEQUENCE [LARGE SCALE GENOMIC DNA]</scope>
    <source>
        <strain evidence="8">AU16122</strain>
    </source>
</reference>
<comment type="subcellular location">
    <subcellularLocation>
        <location evidence="1">Membrane</location>
        <topology evidence="1">Multi-pass membrane protein</topology>
    </subcellularLocation>
</comment>
<feature type="transmembrane region" description="Helical" evidence="6">
    <location>
        <begin position="81"/>
        <end position="98"/>
    </location>
</feature>
<protein>
    <recommendedName>
        <fullName evidence="9">MFS transporter</fullName>
    </recommendedName>
</protein>
<name>A0A261SA11_9BORD</name>
<feature type="transmembrane region" description="Helical" evidence="6">
    <location>
        <begin position="169"/>
        <end position="191"/>
    </location>
</feature>
<keyword evidence="3 6" id="KW-0812">Transmembrane</keyword>
<dbReference type="Gene3D" id="1.20.1250.20">
    <property type="entry name" value="MFS general substrate transporter like domains"/>
    <property type="match status" value="2"/>
</dbReference>
<feature type="transmembrane region" description="Helical" evidence="6">
    <location>
        <begin position="370"/>
        <end position="388"/>
    </location>
</feature>
<dbReference type="SUPFAM" id="SSF103473">
    <property type="entry name" value="MFS general substrate transporter"/>
    <property type="match status" value="1"/>
</dbReference>
<evidence type="ECO:0000256" key="6">
    <source>
        <dbReference type="SAM" id="Phobius"/>
    </source>
</evidence>
<feature type="transmembrane region" description="Helical" evidence="6">
    <location>
        <begin position="307"/>
        <end position="331"/>
    </location>
</feature>
<comment type="caution">
    <text evidence="7">The sequence shown here is derived from an EMBL/GenBank/DDBJ whole genome shotgun (WGS) entry which is preliminary data.</text>
</comment>